<feature type="region of interest" description="Disordered" evidence="2">
    <location>
        <begin position="272"/>
        <end position="327"/>
    </location>
</feature>
<sequence length="327" mass="39584">MNNELTRIADAMIEEMEDRRRRDQLGDCWRAEQAVYRDRKRMARERHVAKISKKMRQVQLEKKENADRRAQEHAFACKQYYKWQDYHVRSMEDYRRQKEECERQRREKIQERWQRREYSRRRQEGIAKEHEMRKQELESMLLEKNTAAQKRLQKIAKTRKMDRIREIQKRAMLREGQAEAVKKREERAAKHEKELMEKIVKKEKVIMERDRIKTDYMKRINSQRKEERNLKNMLKKLREQAKYAKKPSQMRKIFEQVKLVRKRIETNALRSRASWPTDLSRARSRGMSSAGASSLGSGRRSHQDFRPARSGGEGGTQRIEKGSTFVT</sequence>
<dbReference type="EMBL" id="HBIV01029132">
    <property type="protein sequence ID" value="CAE0669203.1"/>
    <property type="molecule type" value="Transcribed_RNA"/>
</dbReference>
<reference evidence="3" key="1">
    <citation type="submission" date="2021-01" db="EMBL/GenBank/DDBJ databases">
        <authorList>
            <person name="Corre E."/>
            <person name="Pelletier E."/>
            <person name="Niang G."/>
            <person name="Scheremetjew M."/>
            <person name="Finn R."/>
            <person name="Kale V."/>
            <person name="Holt S."/>
            <person name="Cochrane G."/>
            <person name="Meng A."/>
            <person name="Brown T."/>
            <person name="Cohen L."/>
        </authorList>
    </citation>
    <scope>NUCLEOTIDE SEQUENCE</scope>
    <source>
        <strain evidence="3">CCCM811</strain>
    </source>
</reference>
<keyword evidence="1" id="KW-0175">Coiled coil</keyword>
<accession>A0A7S3Z219</accession>
<feature type="coiled-coil region" evidence="1">
    <location>
        <begin position="91"/>
        <end position="147"/>
    </location>
</feature>
<protein>
    <submittedName>
        <fullName evidence="3">Uncharacterized protein</fullName>
    </submittedName>
</protein>
<dbReference type="AlphaFoldDB" id="A0A7S3Z219"/>
<evidence type="ECO:0000313" key="3">
    <source>
        <dbReference type="EMBL" id="CAE0669203.1"/>
    </source>
</evidence>
<evidence type="ECO:0000256" key="2">
    <source>
        <dbReference type="SAM" id="MobiDB-lite"/>
    </source>
</evidence>
<feature type="compositionally biased region" description="Low complexity" evidence="2">
    <location>
        <begin position="285"/>
        <end position="298"/>
    </location>
</feature>
<name>A0A7S3Z219_9EUKA</name>
<proteinExistence type="predicted"/>
<gene>
    <name evidence="3" type="ORF">LGLO00237_LOCUS20830</name>
</gene>
<organism evidence="3">
    <name type="scientific">Lotharella globosa</name>
    <dbReference type="NCBI Taxonomy" id="91324"/>
    <lineage>
        <taxon>Eukaryota</taxon>
        <taxon>Sar</taxon>
        <taxon>Rhizaria</taxon>
        <taxon>Cercozoa</taxon>
        <taxon>Chlorarachniophyceae</taxon>
        <taxon>Lotharella</taxon>
    </lineage>
</organism>
<evidence type="ECO:0000256" key="1">
    <source>
        <dbReference type="SAM" id="Coils"/>
    </source>
</evidence>